<dbReference type="GO" id="GO:0005886">
    <property type="term" value="C:plasma membrane"/>
    <property type="evidence" value="ECO:0007669"/>
    <property type="project" value="TreeGrafter"/>
</dbReference>
<dbReference type="AlphaFoldDB" id="A0A182FU18"/>
<feature type="compositionally biased region" description="Basic and acidic residues" evidence="5">
    <location>
        <begin position="60"/>
        <end position="76"/>
    </location>
</feature>
<sequence>MSNSANGIGRVANGTGNTIHRYGATDDSTVLAVNGGTRHHRQTATAGTDDTITAVDEEGVDHHQQHNQHRKEEMPSERVQQQQLEKRSTLRMCEKIGYGLGHVYNDLCAGVWFSYTLLFMQGALGMPAAEAGAMVMLGQVGDAIATPIVGMLTDRYGTKRQWHIFGTFIVFLTFPMIFSLCPWCTVAPHWWEIVYFAAVILGFQFGWPIVQVTHLAMIPELSRTQKDRSDLTAIRYSLSIISNVVVYIVTWAVLRNRSSTDNQIGPGDAYRFRDISLILTLAGVSMSVLFNFSLTFSGYEQRRNAALLHNVIRPAATSEDPDPERESLLGRSEAATVAGTSSNGPVGVLLRKPRKNFFKSPLLYQNALLYVFSRLFMTTSLVYMPLWLDEQAHHQQDGPPTGDQVNVEHLATVPLVSFLASFVASLVLKYTNRFVSNSVVYFIGSLISISVCLWIALTAVDATFSTFALFVIAALFGAGSSITMVSSLCITADMIGKHAEQSGIIYSAVTFADKLVTGVVVVIIESVGSFIASSFHRVPQCPRMHFSIPSTQEFSSEGGGSSFTGFNIHINGSFHCCLRYKQLHSLHEQLKRSLPSMVLPSFPPKKLLSLTPNQIEQRRLSLERYIQLVGQDPVLCRSELLRAFLLNAQQESSFTECSEVTLDVYLMNGYRIAATVYSTDCTAKVLAKATALIDLPPERLCYFALYLMRIEATGELTIVKRLMDFEAPYISQKQWDGCRLVLRTGYWDPCYDVELMRDRIALNLLYMQALSDVKRGWIVTTRDLAEQLTNLQARGNKSEYLEIVRKLPLYGCLQFPRACVDYPEPNTVATVALGNKELNLLSCVDEGKEVQETKFKVTRIRCWRVTPILSTDEQSTNGHQTHPSAIVGMELSFEYLMAKNQLKWITIYSEQSMLMSVCLQSIVDELLNQKNGSDPTHLPTPSHTEYAPPLFYIRRDGSNHGMTDSSSTDTLSNVANSDATSNGTSTQSNNHSTTTTTNGSSFIRRKLKELNTTVRFRSGRDSVHNEAFEWIGDDDL</sequence>
<evidence type="ECO:0000256" key="5">
    <source>
        <dbReference type="SAM" id="MobiDB-lite"/>
    </source>
</evidence>
<dbReference type="InterPro" id="IPR011993">
    <property type="entry name" value="PH-like_dom_sf"/>
</dbReference>
<dbReference type="Pfam" id="PF18116">
    <property type="entry name" value="SNX17_FERM_C"/>
    <property type="match status" value="1"/>
</dbReference>
<dbReference type="SMART" id="SM00312">
    <property type="entry name" value="PX"/>
    <property type="match status" value="1"/>
</dbReference>
<dbReference type="FunFam" id="3.30.1520.10:FF:000008">
    <property type="entry name" value="Sorting nexin-17 isoform1"/>
    <property type="match status" value="1"/>
</dbReference>
<evidence type="ECO:0000313" key="7">
    <source>
        <dbReference type="EnsemblMetazoa" id="AALB010052-PA"/>
    </source>
</evidence>
<evidence type="ECO:0000256" key="1">
    <source>
        <dbReference type="ARBA" id="ARBA00008335"/>
    </source>
</evidence>
<keyword evidence="6" id="KW-0472">Membrane</keyword>
<organism evidence="7 8">
    <name type="scientific">Anopheles albimanus</name>
    <name type="common">New world malaria mosquito</name>
    <dbReference type="NCBI Taxonomy" id="7167"/>
    <lineage>
        <taxon>Eukaryota</taxon>
        <taxon>Metazoa</taxon>
        <taxon>Ecdysozoa</taxon>
        <taxon>Arthropoda</taxon>
        <taxon>Hexapoda</taxon>
        <taxon>Insecta</taxon>
        <taxon>Pterygota</taxon>
        <taxon>Neoptera</taxon>
        <taxon>Endopterygota</taxon>
        <taxon>Diptera</taxon>
        <taxon>Nematocera</taxon>
        <taxon>Culicoidea</taxon>
        <taxon>Culicidae</taxon>
        <taxon>Anophelinae</taxon>
        <taxon>Anopheles</taxon>
    </lineage>
</organism>
<keyword evidence="6" id="KW-1133">Transmembrane helix</keyword>
<dbReference type="GO" id="GO:0008643">
    <property type="term" value="P:carbohydrate transport"/>
    <property type="evidence" value="ECO:0007669"/>
    <property type="project" value="InterPro"/>
</dbReference>
<accession>A0A182FU18</accession>
<dbReference type="STRING" id="7167.A0A182FU18"/>
<dbReference type="Pfam" id="PF00787">
    <property type="entry name" value="PX"/>
    <property type="match status" value="1"/>
</dbReference>
<dbReference type="VEuPathDB" id="VectorBase:AALB20_036115"/>
<feature type="transmembrane region" description="Helical" evidence="6">
    <location>
        <begin position="466"/>
        <end position="492"/>
    </location>
</feature>
<dbReference type="Gene3D" id="2.30.29.30">
    <property type="entry name" value="Pleckstrin-homology domain (PH domain)/Phosphotyrosine-binding domain (PTB)"/>
    <property type="match status" value="1"/>
</dbReference>
<dbReference type="Pfam" id="PF21273">
    <property type="entry name" value="SNX17-27-31_F1_FERM"/>
    <property type="match status" value="1"/>
</dbReference>
<dbReference type="CDD" id="cd06885">
    <property type="entry name" value="PX_SNX17_31"/>
    <property type="match status" value="1"/>
</dbReference>
<dbReference type="InterPro" id="IPR048763">
    <property type="entry name" value="SNX17-31_FERM_F1"/>
</dbReference>
<dbReference type="VEuPathDB" id="VectorBase:AALB010052"/>
<dbReference type="FunFam" id="2.30.29.30:FF:000145">
    <property type="entry name" value="Sorting nexin-17 isoform1"/>
    <property type="match status" value="1"/>
</dbReference>
<dbReference type="InterPro" id="IPR037836">
    <property type="entry name" value="SNX17_FERM-like_dom"/>
</dbReference>
<dbReference type="Proteomes" id="UP000069272">
    <property type="component" value="Chromosome 3R"/>
</dbReference>
<feature type="transmembrane region" description="Helical" evidence="6">
    <location>
        <begin position="164"/>
        <end position="187"/>
    </location>
</feature>
<feature type="region of interest" description="Disordered" evidence="5">
    <location>
        <begin position="60"/>
        <end position="80"/>
    </location>
</feature>
<feature type="region of interest" description="Disordered" evidence="5">
    <location>
        <begin position="1"/>
        <end position="22"/>
    </location>
</feature>
<dbReference type="InterPro" id="IPR001683">
    <property type="entry name" value="PX_dom"/>
</dbReference>
<keyword evidence="6" id="KW-0812">Transmembrane</keyword>
<feature type="transmembrane region" description="Helical" evidence="6">
    <location>
        <begin position="233"/>
        <end position="254"/>
    </location>
</feature>
<dbReference type="GO" id="GO:0015031">
    <property type="term" value="P:protein transport"/>
    <property type="evidence" value="ECO:0007669"/>
    <property type="project" value="UniProtKB-KW"/>
</dbReference>
<dbReference type="FunFam" id="1.20.80.60:FF:000001">
    <property type="entry name" value="Sorting nexin-17 isoform1"/>
    <property type="match status" value="1"/>
</dbReference>
<dbReference type="InterPro" id="IPR040842">
    <property type="entry name" value="SNX17/31_FERM"/>
</dbReference>
<dbReference type="GO" id="GO:0035091">
    <property type="term" value="F:phosphatidylinositol binding"/>
    <property type="evidence" value="ECO:0007669"/>
    <property type="project" value="InterPro"/>
</dbReference>
<evidence type="ECO:0000256" key="3">
    <source>
        <dbReference type="ARBA" id="ARBA00022448"/>
    </source>
</evidence>
<dbReference type="InterPro" id="IPR048767">
    <property type="entry name" value="SNX17-31_FERM_F2"/>
</dbReference>
<dbReference type="PANTHER" id="PTHR11328">
    <property type="entry name" value="MAJOR FACILITATOR SUPERFAMILY DOMAIN-CONTAINING PROTEIN"/>
    <property type="match status" value="1"/>
</dbReference>
<feature type="compositionally biased region" description="Polar residues" evidence="5">
    <location>
        <begin position="960"/>
        <end position="979"/>
    </location>
</feature>
<dbReference type="InterPro" id="IPR039672">
    <property type="entry name" value="MFS_2"/>
</dbReference>
<feature type="transmembrane region" description="Helical" evidence="6">
    <location>
        <begin position="274"/>
        <end position="294"/>
    </location>
</feature>
<feature type="transmembrane region" description="Helical" evidence="6">
    <location>
        <begin position="440"/>
        <end position="460"/>
    </location>
</feature>
<dbReference type="CDD" id="cd13337">
    <property type="entry name" value="FERM-like_C_SNX17"/>
    <property type="match status" value="1"/>
</dbReference>
<dbReference type="Gene3D" id="3.30.1520.10">
    <property type="entry name" value="Phox-like domain"/>
    <property type="match status" value="1"/>
</dbReference>
<feature type="transmembrane region" description="Helical" evidence="6">
    <location>
        <begin position="96"/>
        <end position="119"/>
    </location>
</feature>
<dbReference type="Gene3D" id="3.10.20.90">
    <property type="entry name" value="Phosphatidylinositol 3-kinase Catalytic Subunit, Chain A, domain 1"/>
    <property type="match status" value="1"/>
</dbReference>
<feature type="transmembrane region" description="Helical" evidence="6">
    <location>
        <begin position="408"/>
        <end position="428"/>
    </location>
</feature>
<reference evidence="7 8" key="1">
    <citation type="journal article" date="2017" name="G3 (Bethesda)">
        <title>The Physical Genome Mapping of Anopheles albimanus Corrected Scaffold Misassemblies and Identified Interarm Rearrangements in Genus Anopheles.</title>
        <authorList>
            <person name="Artemov G.N."/>
            <person name="Peery A.N."/>
            <person name="Jiang X."/>
            <person name="Tu Z."/>
            <person name="Stegniy V.N."/>
            <person name="Sharakhova M.V."/>
            <person name="Sharakhov I.V."/>
        </authorList>
    </citation>
    <scope>NUCLEOTIDE SEQUENCE [LARGE SCALE GENOMIC DNA]</scope>
    <source>
        <strain evidence="7 8">ALBI9_A</strain>
    </source>
</reference>
<keyword evidence="4" id="KW-0653">Protein transport</keyword>
<dbReference type="PROSITE" id="PS50195">
    <property type="entry name" value="PX"/>
    <property type="match status" value="1"/>
</dbReference>
<dbReference type="Pfam" id="PF07690">
    <property type="entry name" value="MFS_1"/>
    <property type="match status" value="1"/>
</dbReference>
<dbReference type="PANTHER" id="PTHR11328:SF49">
    <property type="entry name" value="MAJOR FACILITATOR SUPERFAMILY DOMAIN-CONTAINING PROTEIN 12-LIKE PROTEIN"/>
    <property type="match status" value="1"/>
</dbReference>
<evidence type="ECO:0000256" key="4">
    <source>
        <dbReference type="ARBA" id="ARBA00022927"/>
    </source>
</evidence>
<feature type="transmembrane region" description="Helical" evidence="6">
    <location>
        <begin position="193"/>
        <end position="212"/>
    </location>
</feature>
<feature type="region of interest" description="Disordered" evidence="5">
    <location>
        <begin position="316"/>
        <end position="340"/>
    </location>
</feature>
<proteinExistence type="inferred from homology"/>
<feature type="transmembrane region" description="Helical" evidence="6">
    <location>
        <begin position="367"/>
        <end position="388"/>
    </location>
</feature>
<evidence type="ECO:0000256" key="2">
    <source>
        <dbReference type="ARBA" id="ARBA00010883"/>
    </source>
</evidence>
<comment type="similarity">
    <text evidence="1">Belongs to the major facilitator superfamily.</text>
</comment>
<dbReference type="InterPro" id="IPR011701">
    <property type="entry name" value="MFS"/>
</dbReference>
<dbReference type="EnsemblMetazoa" id="AALB010052-RA">
    <property type="protein sequence ID" value="AALB010052-PA"/>
    <property type="gene ID" value="AALB010052"/>
</dbReference>
<feature type="transmembrane region" description="Helical" evidence="6">
    <location>
        <begin position="504"/>
        <end position="524"/>
    </location>
</feature>
<dbReference type="Pfam" id="PF21271">
    <property type="entry name" value="SNX17-31_F2_FERM"/>
    <property type="match status" value="1"/>
</dbReference>
<keyword evidence="8" id="KW-1185">Reference proteome</keyword>
<protein>
    <submittedName>
        <fullName evidence="7">Uncharacterized protein</fullName>
    </submittedName>
</protein>
<dbReference type="SUPFAM" id="SSF103473">
    <property type="entry name" value="MFS general substrate transporter"/>
    <property type="match status" value="1"/>
</dbReference>
<dbReference type="InterPro" id="IPR036871">
    <property type="entry name" value="PX_dom_sf"/>
</dbReference>
<evidence type="ECO:0000313" key="8">
    <source>
        <dbReference type="Proteomes" id="UP000069272"/>
    </source>
</evidence>
<name>A0A182FU18_ANOAL</name>
<feature type="transmembrane region" description="Helical" evidence="6">
    <location>
        <begin position="131"/>
        <end position="152"/>
    </location>
</feature>
<dbReference type="Gene3D" id="1.20.1250.20">
    <property type="entry name" value="MFS general substrate transporter like domains"/>
    <property type="match status" value="1"/>
</dbReference>
<keyword evidence="3" id="KW-0813">Transport</keyword>
<evidence type="ECO:0000256" key="6">
    <source>
        <dbReference type="SAM" id="Phobius"/>
    </source>
</evidence>
<feature type="compositionally biased region" description="Low complexity" evidence="5">
    <location>
        <begin position="980"/>
        <end position="1001"/>
    </location>
</feature>
<reference evidence="7" key="2">
    <citation type="submission" date="2022-08" db="UniProtKB">
        <authorList>
            <consortium name="EnsemblMetazoa"/>
        </authorList>
    </citation>
    <scope>IDENTIFICATION</scope>
    <source>
        <strain evidence="7">STECLA/ALBI9_A</strain>
    </source>
</reference>
<dbReference type="InterPro" id="IPR036259">
    <property type="entry name" value="MFS_trans_sf"/>
</dbReference>
<feature type="region of interest" description="Disordered" evidence="5">
    <location>
        <begin position="953"/>
        <end position="1002"/>
    </location>
</feature>
<comment type="similarity">
    <text evidence="2">Belongs to the sorting nexin family.</text>
</comment>
<dbReference type="Gene3D" id="1.20.80.60">
    <property type="match status" value="1"/>
</dbReference>
<dbReference type="VEuPathDB" id="VectorBase:AALB20_037359"/>
<dbReference type="SUPFAM" id="SSF64268">
    <property type="entry name" value="PX domain"/>
    <property type="match status" value="1"/>
</dbReference>
<dbReference type="GO" id="GO:0015293">
    <property type="term" value="F:symporter activity"/>
    <property type="evidence" value="ECO:0007669"/>
    <property type="project" value="InterPro"/>
</dbReference>